<evidence type="ECO:0000256" key="15">
    <source>
        <dbReference type="RuleBase" id="RU000688"/>
    </source>
</evidence>
<comment type="similarity">
    <text evidence="15">Belongs to the G-protein coupled receptor 1 family.</text>
</comment>
<keyword evidence="10" id="KW-0325">Glycoprotein</keyword>
<keyword evidence="8" id="KW-1015">Disulfide bond</keyword>
<keyword evidence="2" id="KW-1003">Cell membrane</keyword>
<feature type="transmembrane region" description="Helical" evidence="16">
    <location>
        <begin position="77"/>
        <end position="96"/>
    </location>
</feature>
<evidence type="ECO:0000256" key="10">
    <source>
        <dbReference type="ARBA" id="ARBA00023180"/>
    </source>
</evidence>
<keyword evidence="9 15" id="KW-0675">Receptor</keyword>
<sequence>MDNITSEPYYDGYYIDNENYSPGEVVTNHVHINKGYSALQISVTLLYTAVCLMGIVGNGLVIAIISSKMKKSVNTIWLFNLALTDFLFSFFLPLTATYAAMDHNWIFGKAMCKLNSLILVQNMFTSVILLTLISLDRCISVMLPVWSQNHRSTKLANFLCVAAWMIAFVLGSATLFFRDTALINGKTVCFMNFSLSGVSDPQHILVAFNSVRFVFGYAVPLVLILSSYIIIVYKLKRNRLAKSRKPFKIILTIIVAFFLCWTPFHVLNMLEIMHTPFQTGMPFAYILASANSCINPILYVILGQDFKKFKMSILSRLDNALSEDTMHSRLSHRTFSRMSSMNEKETIVQ</sequence>
<dbReference type="PANTHER" id="PTHR24225">
    <property type="entry name" value="CHEMOTACTIC RECEPTOR"/>
    <property type="match status" value="1"/>
</dbReference>
<protein>
    <recommendedName>
        <fullName evidence="13">Chemerin-like receptor 1</fullName>
    </recommendedName>
    <alternativeName>
        <fullName evidence="14">Chemokine-like receptor 1</fullName>
    </alternativeName>
</protein>
<feature type="transmembrane region" description="Helical" evidence="16">
    <location>
        <begin position="247"/>
        <end position="264"/>
    </location>
</feature>
<dbReference type="GO" id="GO:0004875">
    <property type="term" value="F:complement receptor activity"/>
    <property type="evidence" value="ECO:0007669"/>
    <property type="project" value="TreeGrafter"/>
</dbReference>
<dbReference type="EMBL" id="OW240916">
    <property type="protein sequence ID" value="CAH2295951.1"/>
    <property type="molecule type" value="Genomic_DNA"/>
</dbReference>
<evidence type="ECO:0000256" key="13">
    <source>
        <dbReference type="ARBA" id="ARBA00026211"/>
    </source>
</evidence>
<reference evidence="18" key="1">
    <citation type="submission" date="2022-03" db="EMBL/GenBank/DDBJ databases">
        <authorList>
            <person name="Alioto T."/>
            <person name="Alioto T."/>
            <person name="Gomez Garrido J."/>
        </authorList>
    </citation>
    <scope>NUCLEOTIDE SEQUENCE</scope>
</reference>
<dbReference type="GO" id="GO:0005886">
    <property type="term" value="C:plasma membrane"/>
    <property type="evidence" value="ECO:0007669"/>
    <property type="project" value="UniProtKB-SubCell"/>
</dbReference>
<evidence type="ECO:0000256" key="11">
    <source>
        <dbReference type="ARBA" id="ARBA00023224"/>
    </source>
</evidence>
<keyword evidence="3" id="KW-0597">Phosphoprotein</keyword>
<evidence type="ECO:0000256" key="9">
    <source>
        <dbReference type="ARBA" id="ARBA00023170"/>
    </source>
</evidence>
<evidence type="ECO:0000313" key="18">
    <source>
        <dbReference type="EMBL" id="CAH2295951.1"/>
    </source>
</evidence>
<keyword evidence="6 15" id="KW-0297">G-protein coupled receptor</keyword>
<evidence type="ECO:0000256" key="1">
    <source>
        <dbReference type="ARBA" id="ARBA00004651"/>
    </source>
</evidence>
<dbReference type="GO" id="GO:0004930">
    <property type="term" value="F:G protein-coupled receptor activity"/>
    <property type="evidence" value="ECO:0007669"/>
    <property type="project" value="UniProtKB-KW"/>
</dbReference>
<dbReference type="GO" id="GO:0007200">
    <property type="term" value="P:phospholipase C-activating G protein-coupled receptor signaling pathway"/>
    <property type="evidence" value="ECO:0007669"/>
    <property type="project" value="TreeGrafter"/>
</dbReference>
<dbReference type="FunFam" id="1.20.1070.10:FF:000034">
    <property type="entry name" value="G-protein coupled receptor 1"/>
    <property type="match status" value="1"/>
</dbReference>
<dbReference type="SUPFAM" id="SSF81321">
    <property type="entry name" value="Family A G protein-coupled receptor-like"/>
    <property type="match status" value="1"/>
</dbReference>
<feature type="transmembrane region" description="Helical" evidence="16">
    <location>
        <begin position="155"/>
        <end position="177"/>
    </location>
</feature>
<evidence type="ECO:0000256" key="16">
    <source>
        <dbReference type="SAM" id="Phobius"/>
    </source>
</evidence>
<proteinExistence type="inferred from homology"/>
<comment type="subcellular location">
    <subcellularLocation>
        <location evidence="1">Cell membrane</location>
        <topology evidence="1">Multi-pass membrane protein</topology>
    </subcellularLocation>
</comment>
<dbReference type="PRINTS" id="PR01126">
    <property type="entry name" value="DEZORPHANR"/>
</dbReference>
<dbReference type="PROSITE" id="PS00237">
    <property type="entry name" value="G_PROTEIN_RECEP_F1_1"/>
    <property type="match status" value="1"/>
</dbReference>
<dbReference type="AlphaFoldDB" id="A0AAD1SA01"/>
<feature type="domain" description="G-protein coupled receptors family 1 profile" evidence="17">
    <location>
        <begin position="57"/>
        <end position="299"/>
    </location>
</feature>
<evidence type="ECO:0000256" key="12">
    <source>
        <dbReference type="ARBA" id="ARBA00025736"/>
    </source>
</evidence>
<dbReference type="Gene3D" id="1.20.1070.10">
    <property type="entry name" value="Rhodopsin 7-helix transmembrane proteins"/>
    <property type="match status" value="1"/>
</dbReference>
<dbReference type="InterPro" id="IPR002258">
    <property type="entry name" value="CML1"/>
</dbReference>
<evidence type="ECO:0000313" key="19">
    <source>
        <dbReference type="Proteomes" id="UP001295444"/>
    </source>
</evidence>
<organism evidence="18 19">
    <name type="scientific">Pelobates cultripes</name>
    <name type="common">Western spadefoot toad</name>
    <dbReference type="NCBI Taxonomy" id="61616"/>
    <lineage>
        <taxon>Eukaryota</taxon>
        <taxon>Metazoa</taxon>
        <taxon>Chordata</taxon>
        <taxon>Craniata</taxon>
        <taxon>Vertebrata</taxon>
        <taxon>Euteleostomi</taxon>
        <taxon>Amphibia</taxon>
        <taxon>Batrachia</taxon>
        <taxon>Anura</taxon>
        <taxon>Pelobatoidea</taxon>
        <taxon>Pelobatidae</taxon>
        <taxon>Pelobates</taxon>
    </lineage>
</organism>
<feature type="transmembrane region" description="Helical" evidence="16">
    <location>
        <begin position="284"/>
        <end position="302"/>
    </location>
</feature>
<feature type="transmembrane region" description="Helical" evidence="16">
    <location>
        <begin position="214"/>
        <end position="235"/>
    </location>
</feature>
<keyword evidence="7 16" id="KW-0472">Membrane</keyword>
<dbReference type="InterPro" id="IPR000826">
    <property type="entry name" value="Formyl_rcpt-rel"/>
</dbReference>
<dbReference type="Pfam" id="PF00001">
    <property type="entry name" value="7tm_1"/>
    <property type="match status" value="1"/>
</dbReference>
<feature type="transmembrane region" description="Helical" evidence="16">
    <location>
        <begin position="45"/>
        <end position="65"/>
    </location>
</feature>
<keyword evidence="5 16" id="KW-1133">Transmembrane helix</keyword>
<accession>A0AAD1SA01</accession>
<dbReference type="GO" id="GO:0007204">
    <property type="term" value="P:positive regulation of cytosolic calcium ion concentration"/>
    <property type="evidence" value="ECO:0007669"/>
    <property type="project" value="TreeGrafter"/>
</dbReference>
<evidence type="ECO:0000256" key="4">
    <source>
        <dbReference type="ARBA" id="ARBA00022692"/>
    </source>
</evidence>
<dbReference type="PROSITE" id="PS50262">
    <property type="entry name" value="G_PROTEIN_RECEP_F1_2"/>
    <property type="match status" value="1"/>
</dbReference>
<keyword evidence="11 15" id="KW-0807">Transducer</keyword>
<dbReference type="GO" id="GO:0006954">
    <property type="term" value="P:inflammatory response"/>
    <property type="evidence" value="ECO:0007669"/>
    <property type="project" value="TreeGrafter"/>
</dbReference>
<comment type="similarity">
    <text evidence="12">Belongs to the chemokine-like receptor (CMKLR) family.</text>
</comment>
<keyword evidence="19" id="KW-1185">Reference proteome</keyword>
<evidence type="ECO:0000256" key="7">
    <source>
        <dbReference type="ARBA" id="ARBA00023136"/>
    </source>
</evidence>
<keyword evidence="4 15" id="KW-0812">Transmembrane</keyword>
<evidence type="ECO:0000256" key="14">
    <source>
        <dbReference type="ARBA" id="ARBA00030532"/>
    </source>
</evidence>
<evidence type="ECO:0000256" key="5">
    <source>
        <dbReference type="ARBA" id="ARBA00022989"/>
    </source>
</evidence>
<dbReference type="InterPro" id="IPR000276">
    <property type="entry name" value="GPCR_Rhodpsn"/>
</dbReference>
<gene>
    <name evidence="18" type="ORF">PECUL_23A060714</name>
</gene>
<evidence type="ECO:0000256" key="6">
    <source>
        <dbReference type="ARBA" id="ARBA00023040"/>
    </source>
</evidence>
<dbReference type="Proteomes" id="UP001295444">
    <property type="component" value="Chromosome 05"/>
</dbReference>
<name>A0AAD1SA01_PELCU</name>
<feature type="transmembrane region" description="Helical" evidence="16">
    <location>
        <begin position="116"/>
        <end position="135"/>
    </location>
</feature>
<evidence type="ECO:0000259" key="17">
    <source>
        <dbReference type="PROSITE" id="PS50262"/>
    </source>
</evidence>
<evidence type="ECO:0000256" key="2">
    <source>
        <dbReference type="ARBA" id="ARBA00022475"/>
    </source>
</evidence>
<evidence type="ECO:0000256" key="8">
    <source>
        <dbReference type="ARBA" id="ARBA00023157"/>
    </source>
</evidence>
<evidence type="ECO:0000256" key="3">
    <source>
        <dbReference type="ARBA" id="ARBA00022553"/>
    </source>
</evidence>
<dbReference type="InterPro" id="IPR017452">
    <property type="entry name" value="GPCR_Rhodpsn_7TM"/>
</dbReference>
<dbReference type="PRINTS" id="PR00237">
    <property type="entry name" value="GPCRRHODOPSN"/>
</dbReference>
<dbReference type="PANTHER" id="PTHR24225:SF49">
    <property type="entry name" value="CHEMERIN-LIKE RECEPTOR 1"/>
    <property type="match status" value="1"/>
</dbReference>